<accession>A0ABR8Q6Z1</accession>
<feature type="transmembrane region" description="Helical" evidence="1">
    <location>
        <begin position="80"/>
        <end position="102"/>
    </location>
</feature>
<sequence length="188" mass="21649">MSMLLIGCLALLDSIFANLYYLIGGVIFSFIYILLFINNYSYIFNYYMYGKFYGRGYVYNGVTEYITGRSIGNEMSFLQVNYISIIFIGIGIILLIISKILTNKMLVENMNEGIIFNLPKKIGYFMMVTFIGLLVAPFLSDIIAEVYYRPYIEEYKAIILRSGLIVIISILAHITFKNIKSAKKDSYY</sequence>
<keyword evidence="1" id="KW-0812">Transmembrane</keyword>
<feature type="transmembrane region" description="Helical" evidence="1">
    <location>
        <begin position="158"/>
        <end position="176"/>
    </location>
</feature>
<feature type="transmembrane region" description="Helical" evidence="1">
    <location>
        <begin position="122"/>
        <end position="146"/>
    </location>
</feature>
<dbReference type="EMBL" id="JACSQZ010000057">
    <property type="protein sequence ID" value="MBD7916044.1"/>
    <property type="molecule type" value="Genomic_DNA"/>
</dbReference>
<proteinExistence type="predicted"/>
<evidence type="ECO:0000256" key="1">
    <source>
        <dbReference type="SAM" id="Phobius"/>
    </source>
</evidence>
<name>A0ABR8Q6Z1_9CLOT</name>
<comment type="caution">
    <text evidence="2">The sequence shown here is derived from an EMBL/GenBank/DDBJ whole genome shotgun (WGS) entry which is preliminary data.</text>
</comment>
<dbReference type="Proteomes" id="UP000640335">
    <property type="component" value="Unassembled WGS sequence"/>
</dbReference>
<evidence type="ECO:0000313" key="2">
    <source>
        <dbReference type="EMBL" id="MBD7916044.1"/>
    </source>
</evidence>
<organism evidence="2 3">
    <name type="scientific">Clostridium gallinarum</name>
    <dbReference type="NCBI Taxonomy" id="2762246"/>
    <lineage>
        <taxon>Bacteria</taxon>
        <taxon>Bacillati</taxon>
        <taxon>Bacillota</taxon>
        <taxon>Clostridia</taxon>
        <taxon>Eubacteriales</taxon>
        <taxon>Clostridiaceae</taxon>
        <taxon>Clostridium</taxon>
    </lineage>
</organism>
<keyword evidence="1" id="KW-1133">Transmembrane helix</keyword>
<keyword evidence="1" id="KW-0472">Membrane</keyword>
<keyword evidence="3" id="KW-1185">Reference proteome</keyword>
<reference evidence="2 3" key="1">
    <citation type="submission" date="2020-08" db="EMBL/GenBank/DDBJ databases">
        <title>A Genomic Blueprint of the Chicken Gut Microbiome.</title>
        <authorList>
            <person name="Gilroy R."/>
            <person name="Ravi A."/>
            <person name="Getino M."/>
            <person name="Pursley I."/>
            <person name="Horton D.L."/>
            <person name="Alikhan N.-F."/>
            <person name="Baker D."/>
            <person name="Gharbi K."/>
            <person name="Hall N."/>
            <person name="Watson M."/>
            <person name="Adriaenssens E.M."/>
            <person name="Foster-Nyarko E."/>
            <person name="Jarju S."/>
            <person name="Secka A."/>
            <person name="Antonio M."/>
            <person name="Oren A."/>
            <person name="Chaudhuri R."/>
            <person name="La Ragione R.M."/>
            <person name="Hildebrand F."/>
            <person name="Pallen M.J."/>
        </authorList>
    </citation>
    <scope>NUCLEOTIDE SEQUENCE [LARGE SCALE GENOMIC DNA]</scope>
    <source>
        <strain evidence="2 3">Sa3CUN1</strain>
    </source>
</reference>
<gene>
    <name evidence="2" type="ORF">H9660_12895</name>
</gene>
<protein>
    <submittedName>
        <fullName evidence="2">Uncharacterized protein</fullName>
    </submittedName>
</protein>
<evidence type="ECO:0000313" key="3">
    <source>
        <dbReference type="Proteomes" id="UP000640335"/>
    </source>
</evidence>